<feature type="transmembrane region" description="Helical" evidence="6">
    <location>
        <begin position="380"/>
        <end position="402"/>
    </location>
</feature>
<evidence type="ECO:0000256" key="6">
    <source>
        <dbReference type="SAM" id="Phobius"/>
    </source>
</evidence>
<dbReference type="PROSITE" id="PS50850">
    <property type="entry name" value="MFS"/>
    <property type="match status" value="1"/>
</dbReference>
<accession>A0A8E6B9H4</accession>
<dbReference type="InterPro" id="IPR036259">
    <property type="entry name" value="MFS_trans_sf"/>
</dbReference>
<gene>
    <name evidence="8" type="ORF">KIH39_12455</name>
</gene>
<feature type="transmembrane region" description="Helical" evidence="6">
    <location>
        <begin position="161"/>
        <end position="183"/>
    </location>
</feature>
<proteinExistence type="predicted"/>
<protein>
    <submittedName>
        <fullName evidence="8">MFS transporter</fullName>
    </submittedName>
</protein>
<evidence type="ECO:0000256" key="5">
    <source>
        <dbReference type="ARBA" id="ARBA00023136"/>
    </source>
</evidence>
<evidence type="ECO:0000256" key="3">
    <source>
        <dbReference type="ARBA" id="ARBA00022692"/>
    </source>
</evidence>
<comment type="subcellular location">
    <subcellularLocation>
        <location evidence="1">Membrane</location>
        <topology evidence="1">Multi-pass membrane protein</topology>
    </subcellularLocation>
</comment>
<sequence length="431" mass="46738">MNQSPNSEQETPAPRSARTALIIVFLVVFIDLLGFGIVIPLLPRYAEEYTKPLNYSESVSGLIIAVLYCSFSAMQFIFAPLWGRLSDRIGRRPVLLIGLAGSVLSYAAFGFASELGSQQAKLALMFMFLARCGAGIAGATIATAQAVIADCTTRENRSRGMALIGAAFGIGFTFGPLIAWAGVSLAPQYRGGPGYLAAILSLLAFIYGYVKLPETRVLGKSGEHRSWLNLRRLLETLYLPSIGSLVLIFFLATFAFAGFEGTLSLLTQKALGYGEKSNYLLFAYIGFMLMLAQGYFYRKLSKTWDEIRLLRTGLILLFAGMVLISAITGFVEQIGKLAESLLPISFLFALAVTVFGFAFLTPSVQALISRRSDPQRQGEVLGVNQSFSALARILGPLLGLSLQPFSLIAPYLFSAGLLVLVALLAQRLNRV</sequence>
<dbReference type="AlphaFoldDB" id="A0A8E6B9H4"/>
<feature type="domain" description="Major facilitator superfamily (MFS) profile" evidence="7">
    <location>
        <begin position="20"/>
        <end position="431"/>
    </location>
</feature>
<feature type="transmembrane region" description="Helical" evidence="6">
    <location>
        <begin position="309"/>
        <end position="331"/>
    </location>
</feature>
<keyword evidence="2" id="KW-0813">Transport</keyword>
<dbReference type="Proteomes" id="UP000676194">
    <property type="component" value="Chromosome"/>
</dbReference>
<feature type="transmembrane region" description="Helical" evidence="6">
    <location>
        <begin position="233"/>
        <end position="259"/>
    </location>
</feature>
<feature type="transmembrane region" description="Helical" evidence="6">
    <location>
        <begin position="343"/>
        <end position="368"/>
    </location>
</feature>
<dbReference type="GO" id="GO:0022857">
    <property type="term" value="F:transmembrane transporter activity"/>
    <property type="evidence" value="ECO:0007669"/>
    <property type="project" value="InterPro"/>
</dbReference>
<keyword evidence="9" id="KW-1185">Reference proteome</keyword>
<feature type="transmembrane region" description="Helical" evidence="6">
    <location>
        <begin position="20"/>
        <end position="42"/>
    </location>
</feature>
<feature type="transmembrane region" description="Helical" evidence="6">
    <location>
        <begin position="195"/>
        <end position="212"/>
    </location>
</feature>
<evidence type="ECO:0000313" key="9">
    <source>
        <dbReference type="Proteomes" id="UP000676194"/>
    </source>
</evidence>
<organism evidence="8 9">
    <name type="scientific">Telmatocola sphagniphila</name>
    <dbReference type="NCBI Taxonomy" id="1123043"/>
    <lineage>
        <taxon>Bacteria</taxon>
        <taxon>Pseudomonadati</taxon>
        <taxon>Planctomycetota</taxon>
        <taxon>Planctomycetia</taxon>
        <taxon>Gemmatales</taxon>
        <taxon>Gemmataceae</taxon>
    </lineage>
</organism>
<evidence type="ECO:0000313" key="8">
    <source>
        <dbReference type="EMBL" id="QVL34680.1"/>
    </source>
</evidence>
<dbReference type="PANTHER" id="PTHR23504">
    <property type="entry name" value="MAJOR FACILITATOR SUPERFAMILY DOMAIN-CONTAINING PROTEIN 10"/>
    <property type="match status" value="1"/>
</dbReference>
<keyword evidence="3 6" id="KW-0812">Transmembrane</keyword>
<dbReference type="RefSeq" id="WP_213499901.1">
    <property type="nucleotide sequence ID" value="NZ_CP074694.1"/>
</dbReference>
<evidence type="ECO:0000259" key="7">
    <source>
        <dbReference type="PROSITE" id="PS50850"/>
    </source>
</evidence>
<dbReference type="EMBL" id="CP074694">
    <property type="protein sequence ID" value="QVL34680.1"/>
    <property type="molecule type" value="Genomic_DNA"/>
</dbReference>
<dbReference type="Pfam" id="PF07690">
    <property type="entry name" value="MFS_1"/>
    <property type="match status" value="2"/>
</dbReference>
<feature type="transmembrane region" description="Helical" evidence="6">
    <location>
        <begin position="408"/>
        <end position="425"/>
    </location>
</feature>
<reference evidence="8" key="1">
    <citation type="submission" date="2021-05" db="EMBL/GenBank/DDBJ databases">
        <title>Complete genome sequence of the cellulolytic planctomycete Telmatocola sphagniphila SP2T and characterization of the first cellulase from planctomycetes.</title>
        <authorList>
            <person name="Rakitin A.L."/>
            <person name="Beletsky A.V."/>
            <person name="Naumoff D.G."/>
            <person name="Kulichevskaya I.S."/>
            <person name="Mardanov A.V."/>
            <person name="Ravin N.V."/>
            <person name="Dedysh S.N."/>
        </authorList>
    </citation>
    <scope>NUCLEOTIDE SEQUENCE</scope>
    <source>
        <strain evidence="8">SP2T</strain>
    </source>
</reference>
<dbReference type="CDD" id="cd17330">
    <property type="entry name" value="MFS_SLC46_TetA_like"/>
    <property type="match status" value="1"/>
</dbReference>
<evidence type="ECO:0000256" key="4">
    <source>
        <dbReference type="ARBA" id="ARBA00022989"/>
    </source>
</evidence>
<keyword evidence="4 6" id="KW-1133">Transmembrane helix</keyword>
<feature type="transmembrane region" description="Helical" evidence="6">
    <location>
        <begin position="124"/>
        <end position="149"/>
    </location>
</feature>
<dbReference type="KEGG" id="tsph:KIH39_12455"/>
<feature type="transmembrane region" description="Helical" evidence="6">
    <location>
        <begin position="279"/>
        <end position="297"/>
    </location>
</feature>
<keyword evidence="5 6" id="KW-0472">Membrane</keyword>
<evidence type="ECO:0000256" key="1">
    <source>
        <dbReference type="ARBA" id="ARBA00004141"/>
    </source>
</evidence>
<evidence type="ECO:0000256" key="2">
    <source>
        <dbReference type="ARBA" id="ARBA00022448"/>
    </source>
</evidence>
<dbReference type="Gene3D" id="1.20.1250.20">
    <property type="entry name" value="MFS general substrate transporter like domains"/>
    <property type="match status" value="1"/>
</dbReference>
<name>A0A8E6B9H4_9BACT</name>
<feature type="transmembrane region" description="Helical" evidence="6">
    <location>
        <begin position="62"/>
        <end position="82"/>
    </location>
</feature>
<dbReference type="GO" id="GO:0016020">
    <property type="term" value="C:membrane"/>
    <property type="evidence" value="ECO:0007669"/>
    <property type="project" value="UniProtKB-SubCell"/>
</dbReference>
<dbReference type="InterPro" id="IPR020846">
    <property type="entry name" value="MFS_dom"/>
</dbReference>
<dbReference type="InterPro" id="IPR011701">
    <property type="entry name" value="MFS"/>
</dbReference>
<dbReference type="SUPFAM" id="SSF103473">
    <property type="entry name" value="MFS general substrate transporter"/>
    <property type="match status" value="1"/>
</dbReference>
<dbReference type="PANTHER" id="PTHR23504:SF15">
    <property type="entry name" value="MAJOR FACILITATOR SUPERFAMILY (MFS) PROFILE DOMAIN-CONTAINING PROTEIN"/>
    <property type="match status" value="1"/>
</dbReference>
<feature type="transmembrane region" description="Helical" evidence="6">
    <location>
        <begin position="94"/>
        <end position="112"/>
    </location>
</feature>